<feature type="region of interest" description="Disordered" evidence="1">
    <location>
        <begin position="15"/>
        <end position="77"/>
    </location>
</feature>
<feature type="compositionally biased region" description="Polar residues" evidence="1">
    <location>
        <begin position="425"/>
        <end position="434"/>
    </location>
</feature>
<sequence>MVVFRGLSWRSTTPVSRLERSDLSQTTPSSPAEVEVPSVQTLVDQLEAKEEQSRRRSSVGDRPSSPNFRANSFRPLIPYSHTPSPKFTVPKVTNISREVSVAPQEVCLGLKARTASFDLDCKTVPLVFTTTDGDSIYQSLSLPSTPVGVNNMVPDSELQHPESPAIQAVAASAVDLENLPPLPDSPHTICQSPRMVNKSSQNGTEDLSPLAPPFVSIQPIAPLSPLNLALDSAAGSSSPADPPRPTTETFSGTLSTLYQLDSSTLDSPIGGVPAVPMDLERTVGTIAVRRKDYLDAPRATSPPRNKKPLKSRSNFSESSSGPSRKDESPTLPHQPFANLDRPATPHSDKSMAMFTAPDTPLFGRRNDFSDLSNMSLDGSPGSTAGVKDFAAVSEVTEGSGGDICPDCDLPAAGNDVEGSPDALNLPTTVATIPGSSAPRAPIPGVSPPGTPPSSLPAARVSAPGVPLSTGPPAAIPAPGVPLTDGPSLAGIPAVPEVGGGKDLNIPSSNLAGGLAVPADITGKLDPPKTPPPSKKRMALGKGKKKGQKVIRRGRHLLLRKPVLSLVIGRQLAGPTSTALKLVSKGTAVDPTALTEAAVPGAVPQPVPLPT</sequence>
<dbReference type="OrthoDB" id="5407772at2759"/>
<feature type="region of interest" description="Disordered" evidence="1">
    <location>
        <begin position="294"/>
        <end position="358"/>
    </location>
</feature>
<feature type="compositionally biased region" description="Pro residues" evidence="1">
    <location>
        <begin position="440"/>
        <end position="454"/>
    </location>
</feature>
<feature type="region of interest" description="Disordered" evidence="1">
    <location>
        <begin position="412"/>
        <end position="464"/>
    </location>
</feature>
<evidence type="ECO:0000313" key="3">
    <source>
        <dbReference type="Proteomes" id="UP000664132"/>
    </source>
</evidence>
<feature type="compositionally biased region" description="Basic residues" evidence="1">
    <location>
        <begin position="533"/>
        <end position="548"/>
    </location>
</feature>
<feature type="region of interest" description="Disordered" evidence="1">
    <location>
        <begin position="518"/>
        <end position="548"/>
    </location>
</feature>
<keyword evidence="3" id="KW-1185">Reference proteome</keyword>
<dbReference type="EMBL" id="JAFJYH010000321">
    <property type="protein sequence ID" value="KAG4413328.1"/>
    <property type="molecule type" value="Genomic_DNA"/>
</dbReference>
<feature type="region of interest" description="Disordered" evidence="1">
    <location>
        <begin position="232"/>
        <end position="251"/>
    </location>
</feature>
<organism evidence="2 3">
    <name type="scientific">Cadophora malorum</name>
    <dbReference type="NCBI Taxonomy" id="108018"/>
    <lineage>
        <taxon>Eukaryota</taxon>
        <taxon>Fungi</taxon>
        <taxon>Dikarya</taxon>
        <taxon>Ascomycota</taxon>
        <taxon>Pezizomycotina</taxon>
        <taxon>Leotiomycetes</taxon>
        <taxon>Helotiales</taxon>
        <taxon>Ploettnerulaceae</taxon>
        <taxon>Cadophora</taxon>
    </lineage>
</organism>
<evidence type="ECO:0000313" key="2">
    <source>
        <dbReference type="EMBL" id="KAG4413328.1"/>
    </source>
</evidence>
<reference evidence="2" key="1">
    <citation type="submission" date="2021-02" db="EMBL/GenBank/DDBJ databases">
        <title>Genome sequence Cadophora malorum strain M34.</title>
        <authorList>
            <person name="Stefanovic E."/>
            <person name="Vu D."/>
            <person name="Scully C."/>
            <person name="Dijksterhuis J."/>
            <person name="Roader J."/>
            <person name="Houbraken J."/>
        </authorList>
    </citation>
    <scope>NUCLEOTIDE SEQUENCE</scope>
    <source>
        <strain evidence="2">M34</strain>
    </source>
</reference>
<feature type="compositionally biased region" description="Polar residues" evidence="1">
    <location>
        <begin position="311"/>
        <end position="322"/>
    </location>
</feature>
<comment type="caution">
    <text evidence="2">The sequence shown here is derived from an EMBL/GenBank/DDBJ whole genome shotgun (WGS) entry which is preliminary data.</text>
</comment>
<protein>
    <submittedName>
        <fullName evidence="2">Uncharacterized protein</fullName>
    </submittedName>
</protein>
<evidence type="ECO:0000256" key="1">
    <source>
        <dbReference type="SAM" id="MobiDB-lite"/>
    </source>
</evidence>
<accession>A0A8H7T6W0</accession>
<gene>
    <name evidence="2" type="ORF">IFR04_013553</name>
</gene>
<proteinExistence type="predicted"/>
<dbReference type="AlphaFoldDB" id="A0A8H7T6W0"/>
<dbReference type="Proteomes" id="UP000664132">
    <property type="component" value="Unassembled WGS sequence"/>
</dbReference>
<name>A0A8H7T6W0_9HELO</name>